<dbReference type="EMBL" id="LDEV01000395">
    <property type="protein sequence ID" value="KLJ13350.1"/>
    <property type="molecule type" value="Genomic_DNA"/>
</dbReference>
<sequence length="201" mass="22587">MDESDTRELLCLILMDTTESLLRAPVPVIEYQVRDPYIVNQHAGLCGPLLPLLYRVPNISQAVLNRFSDVEMLLLTSQANLRRTAALLIFHRLRYPFGERDAEADLLAESIATDMAHCLEMAGFYPPNITLVLLVAGTEIHDAAGRQHILSLVSGIRGATFYPFVTNLRRLLARAWADRDRGIASYLFRISEDHPELSISL</sequence>
<comment type="caution">
    <text evidence="1">The sequence shown here is derived from an EMBL/GenBank/DDBJ whole genome shotgun (WGS) entry which is preliminary data.</text>
</comment>
<organism evidence="1 2">
    <name type="scientific">Blastomyces silverae</name>
    <dbReference type="NCBI Taxonomy" id="2060906"/>
    <lineage>
        <taxon>Eukaryota</taxon>
        <taxon>Fungi</taxon>
        <taxon>Dikarya</taxon>
        <taxon>Ascomycota</taxon>
        <taxon>Pezizomycotina</taxon>
        <taxon>Eurotiomycetes</taxon>
        <taxon>Eurotiomycetidae</taxon>
        <taxon>Onygenales</taxon>
        <taxon>Ajellomycetaceae</taxon>
        <taxon>Blastomyces</taxon>
    </lineage>
</organism>
<proteinExistence type="predicted"/>
<dbReference type="OrthoDB" id="4137815at2759"/>
<evidence type="ECO:0000313" key="1">
    <source>
        <dbReference type="EMBL" id="KLJ13350.1"/>
    </source>
</evidence>
<dbReference type="AlphaFoldDB" id="A0A0H1BPX3"/>
<protein>
    <submittedName>
        <fullName evidence="1">Uncharacterized protein</fullName>
    </submittedName>
</protein>
<reference evidence="2" key="1">
    <citation type="journal article" date="2015" name="PLoS Genet.">
        <title>The dynamic genome and transcriptome of the human fungal pathogen Blastomyces and close relative Emmonsia.</title>
        <authorList>
            <person name="Munoz J.F."/>
            <person name="Gauthier G.M."/>
            <person name="Desjardins C.A."/>
            <person name="Gallo J.E."/>
            <person name="Holder J."/>
            <person name="Sullivan T.D."/>
            <person name="Marty A.J."/>
            <person name="Carmen J.C."/>
            <person name="Chen Z."/>
            <person name="Ding L."/>
            <person name="Gujja S."/>
            <person name="Magrini V."/>
            <person name="Misas E."/>
            <person name="Mitreva M."/>
            <person name="Priest M."/>
            <person name="Saif S."/>
            <person name="Whiston E.A."/>
            <person name="Young S."/>
            <person name="Zeng Q."/>
            <person name="Goldman W.E."/>
            <person name="Mardis E.R."/>
            <person name="Taylor J.W."/>
            <person name="McEwen J.G."/>
            <person name="Clay O.K."/>
            <person name="Klein B.S."/>
            <person name="Cuomo C.A."/>
        </authorList>
    </citation>
    <scope>NUCLEOTIDE SEQUENCE [LARGE SCALE GENOMIC DNA]</scope>
    <source>
        <strain evidence="2">UAMH 139</strain>
    </source>
</reference>
<gene>
    <name evidence="1" type="ORF">EMPG_11726</name>
</gene>
<accession>A0A0H1BPX3</accession>
<keyword evidence="2" id="KW-1185">Reference proteome</keyword>
<evidence type="ECO:0000313" key="2">
    <source>
        <dbReference type="Proteomes" id="UP000053573"/>
    </source>
</evidence>
<dbReference type="InterPro" id="IPR021858">
    <property type="entry name" value="Fun_TF"/>
</dbReference>
<name>A0A0H1BPX3_9EURO</name>
<dbReference type="Pfam" id="PF11951">
    <property type="entry name" value="Fungal_trans_2"/>
    <property type="match status" value="1"/>
</dbReference>
<dbReference type="Proteomes" id="UP000053573">
    <property type="component" value="Unassembled WGS sequence"/>
</dbReference>